<dbReference type="RefSeq" id="WP_172803738.1">
    <property type="nucleotide sequence ID" value="NZ_CP014859.1"/>
</dbReference>
<reference evidence="9" key="1">
    <citation type="submission" date="2016-03" db="EMBL/GenBank/DDBJ databases">
        <title>Complete genome sequence of the type strain Actinoalloteichus hymeniacidonis DSM 45092.</title>
        <authorList>
            <person name="Schaffert L."/>
            <person name="Albersmeier A."/>
            <person name="Winkler A."/>
            <person name="Kalinowski J."/>
            <person name="Zotchev S."/>
            <person name="Ruckert C."/>
        </authorList>
    </citation>
    <scope>NUCLEOTIDE SEQUENCE [LARGE SCALE GENOMIC DNA]</scope>
    <source>
        <strain evidence="9">HPA177(T) (DSM 45092(T))</strain>
    </source>
</reference>
<gene>
    <name evidence="8" type="ORF">TL08_05565</name>
</gene>
<evidence type="ECO:0000256" key="3">
    <source>
        <dbReference type="ARBA" id="ARBA00023002"/>
    </source>
</evidence>
<evidence type="ECO:0000256" key="2">
    <source>
        <dbReference type="ARBA" id="ARBA00022643"/>
    </source>
</evidence>
<dbReference type="GO" id="GO:0016705">
    <property type="term" value="F:oxidoreductase activity, acting on paired donors, with incorporation or reduction of molecular oxygen"/>
    <property type="evidence" value="ECO:0007669"/>
    <property type="project" value="InterPro"/>
</dbReference>
<comment type="similarity">
    <text evidence="5">Belongs to the NtaA/SnaA/DszA monooxygenase family.</text>
</comment>
<dbReference type="Proteomes" id="UP000095210">
    <property type="component" value="Chromosome"/>
</dbReference>
<evidence type="ECO:0000313" key="8">
    <source>
        <dbReference type="EMBL" id="AOS61940.1"/>
    </source>
</evidence>
<feature type="binding site" evidence="6">
    <location>
        <position position="219"/>
    </location>
    <ligand>
        <name>FMN</name>
        <dbReference type="ChEBI" id="CHEBI:58210"/>
    </ligand>
</feature>
<keyword evidence="3" id="KW-0560">Oxidoreductase</keyword>
<feature type="binding site" evidence="6">
    <location>
        <position position="96"/>
    </location>
    <ligand>
        <name>FMN</name>
        <dbReference type="ChEBI" id="CHEBI:58210"/>
    </ligand>
</feature>
<feature type="binding site" evidence="6">
    <location>
        <position position="218"/>
    </location>
    <ligand>
        <name>FMN</name>
        <dbReference type="ChEBI" id="CHEBI:58210"/>
    </ligand>
</feature>
<dbReference type="GO" id="GO:0004497">
    <property type="term" value="F:monooxygenase activity"/>
    <property type="evidence" value="ECO:0007669"/>
    <property type="project" value="UniProtKB-KW"/>
</dbReference>
<dbReference type="Pfam" id="PF00296">
    <property type="entry name" value="Bac_luciferase"/>
    <property type="match status" value="1"/>
</dbReference>
<organism evidence="8 9">
    <name type="scientific">Actinoalloteichus hymeniacidonis</name>
    <dbReference type="NCBI Taxonomy" id="340345"/>
    <lineage>
        <taxon>Bacteria</taxon>
        <taxon>Bacillati</taxon>
        <taxon>Actinomycetota</taxon>
        <taxon>Actinomycetes</taxon>
        <taxon>Pseudonocardiales</taxon>
        <taxon>Pseudonocardiaceae</taxon>
        <taxon>Actinoalloteichus</taxon>
    </lineage>
</organism>
<keyword evidence="9" id="KW-1185">Reference proteome</keyword>
<protein>
    <recommendedName>
        <fullName evidence="7">Luciferase-like domain-containing protein</fullName>
    </recommendedName>
</protein>
<accession>A0AAC9HP46</accession>
<evidence type="ECO:0000256" key="4">
    <source>
        <dbReference type="ARBA" id="ARBA00023033"/>
    </source>
</evidence>
<keyword evidence="1 6" id="KW-0285">Flavoprotein</keyword>
<evidence type="ECO:0000259" key="7">
    <source>
        <dbReference type="Pfam" id="PF00296"/>
    </source>
</evidence>
<dbReference type="SUPFAM" id="SSF51679">
    <property type="entry name" value="Bacterial luciferase-like"/>
    <property type="match status" value="1"/>
</dbReference>
<dbReference type="InterPro" id="IPR011251">
    <property type="entry name" value="Luciferase-like_dom"/>
</dbReference>
<evidence type="ECO:0000256" key="6">
    <source>
        <dbReference type="PIRSR" id="PIRSR000337-1"/>
    </source>
</evidence>
<dbReference type="InterPro" id="IPR051260">
    <property type="entry name" value="Diverse_substr_monoxygenases"/>
</dbReference>
<proteinExistence type="inferred from homology"/>
<dbReference type="InterPro" id="IPR016215">
    <property type="entry name" value="NTA_MOA"/>
</dbReference>
<dbReference type="EMBL" id="CP014859">
    <property type="protein sequence ID" value="AOS61940.1"/>
    <property type="molecule type" value="Genomic_DNA"/>
</dbReference>
<sequence length="416" mass="45033">MRAQRRPLLLLNAAYLPYSHDWRSAAGRANSPFEAETFIRAARQAEAAGFDAFFQADFSGVNRVAARTGRPINTVEPFQLAALVAATTSRIAVLPTVSTLHTHPFTFARNLASLDRLSRGRAWINVVSSFRPGTALGVARDTTAADRHAQTEEFLTVARRLWTSWPPQATEPDRQTDRFIRDDLITDVDHDGAFYRQPGPIDLPPYSAEFPFTLQATSSLAGLRLAARSADAVFAGTPTLGAARALRSSLRRETEQAGRHADEVALLPGAFLQISRDPAEAAALARAEGTAAKTPSAWAAVQRLRARFPMLELADVSLADPPPRGLLSADPAEVLALHGSRALPLWDLARTPGRSLGELAVAEAALGEHARFTGTPSEIAVELRRWFDEGGVDGFQFILGNDFTALCSEVLPRLLG</sequence>
<keyword evidence="4" id="KW-0503">Monooxygenase</keyword>
<feature type="domain" description="Luciferase-like" evidence="7">
    <location>
        <begin position="25"/>
        <end position="322"/>
    </location>
</feature>
<evidence type="ECO:0000313" key="9">
    <source>
        <dbReference type="Proteomes" id="UP000095210"/>
    </source>
</evidence>
<dbReference type="PANTHER" id="PTHR30011">
    <property type="entry name" value="ALKANESULFONATE MONOOXYGENASE-RELATED"/>
    <property type="match status" value="1"/>
</dbReference>
<dbReference type="PIRSF" id="PIRSF000337">
    <property type="entry name" value="NTA_MOA"/>
    <property type="match status" value="1"/>
</dbReference>
<keyword evidence="2 6" id="KW-0288">FMN</keyword>
<name>A0AAC9HP46_9PSEU</name>
<feature type="binding site" evidence="6">
    <location>
        <position position="57"/>
    </location>
    <ligand>
        <name>FMN</name>
        <dbReference type="ChEBI" id="CHEBI:58210"/>
    </ligand>
</feature>
<dbReference type="InterPro" id="IPR036661">
    <property type="entry name" value="Luciferase-like_sf"/>
</dbReference>
<evidence type="ECO:0000256" key="1">
    <source>
        <dbReference type="ARBA" id="ARBA00022630"/>
    </source>
</evidence>
<evidence type="ECO:0000256" key="5">
    <source>
        <dbReference type="ARBA" id="ARBA00033748"/>
    </source>
</evidence>
<dbReference type="Gene3D" id="3.20.20.30">
    <property type="entry name" value="Luciferase-like domain"/>
    <property type="match status" value="1"/>
</dbReference>
<dbReference type="KEGG" id="ahm:TL08_05565"/>
<dbReference type="PANTHER" id="PTHR30011:SF16">
    <property type="entry name" value="C2H2 FINGER DOMAIN TRANSCRIPTION FACTOR (EUROFUNG)-RELATED"/>
    <property type="match status" value="1"/>
</dbReference>
<dbReference type="AlphaFoldDB" id="A0AAC9HP46"/>